<keyword evidence="1" id="KW-0812">Transmembrane</keyword>
<organism evidence="2 3">
    <name type="scientific">Streptococcus mutans serotype c (strain ATCC 700610 / UA159)</name>
    <dbReference type="NCBI Taxonomy" id="210007"/>
    <lineage>
        <taxon>Bacteria</taxon>
        <taxon>Bacillati</taxon>
        <taxon>Bacillota</taxon>
        <taxon>Bacilli</taxon>
        <taxon>Lactobacillales</taxon>
        <taxon>Streptococcaceae</taxon>
        <taxon>Streptococcus</taxon>
    </lineage>
</organism>
<name>Q8DW62_STRMU</name>
<dbReference type="AlphaFoldDB" id="Q8DW62"/>
<dbReference type="STRING" id="210007.SMU_213c"/>
<protein>
    <submittedName>
        <fullName evidence="2">Uncharacterized protein</fullName>
    </submittedName>
</protein>
<dbReference type="HOGENOM" id="CLU_2884078_0_0_9"/>
<evidence type="ECO:0000256" key="1">
    <source>
        <dbReference type="SAM" id="Phobius"/>
    </source>
</evidence>
<dbReference type="RefSeq" id="WP_002280853.1">
    <property type="nucleotide sequence ID" value="NC_004350.2"/>
</dbReference>
<reference evidence="2 3" key="1">
    <citation type="journal article" date="2002" name="Proc. Natl. Acad. Sci. U.S.A.">
        <title>Genome sequence of Streptococcus mutans UA159, a cariogenic dental pathogen.</title>
        <authorList>
            <person name="Ajdic D."/>
            <person name="McShan W.M."/>
            <person name="McLaughlin R.E."/>
            <person name="Savic G."/>
            <person name="Chang J."/>
            <person name="Carson M.B."/>
            <person name="Primeaux C."/>
            <person name="Tian R."/>
            <person name="Kenton S."/>
            <person name="Jia H."/>
            <person name="Lin S."/>
            <person name="Qian Y."/>
            <person name="Li S."/>
            <person name="Zhu H."/>
            <person name="Najar F."/>
            <person name="Lai H."/>
            <person name="White J."/>
            <person name="Roe B.A."/>
            <person name="Ferretti J.J."/>
        </authorList>
    </citation>
    <scope>NUCLEOTIDE SEQUENCE [LARGE SCALE GENOMIC DNA]</scope>
    <source>
        <strain evidence="3">ATCC 700610 / UA159</strain>
    </source>
</reference>
<proteinExistence type="predicted"/>
<keyword evidence="1" id="KW-0472">Membrane</keyword>
<dbReference type="EMBL" id="AE014133">
    <property type="protein sequence ID" value="AAN57985.1"/>
    <property type="molecule type" value="Genomic_DNA"/>
</dbReference>
<feature type="transmembrane region" description="Helical" evidence="1">
    <location>
        <begin position="6"/>
        <end position="24"/>
    </location>
</feature>
<evidence type="ECO:0000313" key="3">
    <source>
        <dbReference type="Proteomes" id="UP000002512"/>
    </source>
</evidence>
<sequence>MENSFGAVLLLLFWFSVYVSYQWYDLKRKYKAQQRVEKMKLQIQEQRAYNCLYRFNVMLSKEN</sequence>
<accession>Q8DW62</accession>
<keyword evidence="1" id="KW-1133">Transmembrane helix</keyword>
<keyword evidence="3" id="KW-1185">Reference proteome</keyword>
<evidence type="ECO:0000313" key="2">
    <source>
        <dbReference type="EMBL" id="AAN57985.1"/>
    </source>
</evidence>
<dbReference type="Proteomes" id="UP000002512">
    <property type="component" value="Chromosome"/>
</dbReference>
<gene>
    <name evidence="2" type="ordered locus">SMU_213c</name>
</gene>
<dbReference type="KEGG" id="smu:SMU_213c"/>